<dbReference type="HOGENOM" id="CLU_3284009_0_0_9"/>
<evidence type="ECO:0000256" key="1">
    <source>
        <dbReference type="SAM" id="Phobius"/>
    </source>
</evidence>
<evidence type="ECO:0000313" key="3">
    <source>
        <dbReference type="Proteomes" id="UP000003744"/>
    </source>
</evidence>
<dbReference type="AlphaFoldDB" id="C2CG65"/>
<accession>C2CG65</accession>
<dbReference type="Proteomes" id="UP000003744">
    <property type="component" value="Unassembled WGS sequence"/>
</dbReference>
<evidence type="ECO:0000313" key="2">
    <source>
        <dbReference type="EMBL" id="EEI83470.1"/>
    </source>
</evidence>
<keyword evidence="1" id="KW-0472">Membrane</keyword>
<dbReference type="EMBL" id="ACGC01000015">
    <property type="protein sequence ID" value="EEI83470.1"/>
    <property type="molecule type" value="Genomic_DNA"/>
</dbReference>
<name>C2CG65_9FIRM</name>
<keyword evidence="1" id="KW-0812">Transmembrane</keyword>
<proteinExistence type="predicted"/>
<sequence>MLASFIFYPYIVSVAFKNFYWGIYLLGYIFAKEGLWSLGI</sequence>
<gene>
    <name evidence="2" type="ORF">HMPREF0077_0475</name>
</gene>
<reference evidence="2 3" key="1">
    <citation type="submission" date="2009-01" db="EMBL/GenBank/DDBJ databases">
        <authorList>
            <person name="Qin X."/>
            <person name="Bachman B."/>
            <person name="Battles P."/>
            <person name="Bell A."/>
            <person name="Bess C."/>
            <person name="Bickham C."/>
            <person name="Chaboub L."/>
            <person name="Chen D."/>
            <person name="Coyle M."/>
            <person name="Deiros D.R."/>
            <person name="Dinh H."/>
            <person name="Forbes L."/>
            <person name="Fowler G."/>
            <person name="Francisco L."/>
            <person name="Fu Q."/>
            <person name="Gubbala S."/>
            <person name="Hale W."/>
            <person name="Han Y."/>
            <person name="Hemphill L."/>
            <person name="Highlander S.K."/>
            <person name="Hirani K."/>
            <person name="Hogues M."/>
            <person name="Jackson L."/>
            <person name="Jakkamsetti A."/>
            <person name="Javaid M."/>
            <person name="Jiang H."/>
            <person name="Korchina V."/>
            <person name="Kovar C."/>
            <person name="Lara F."/>
            <person name="Lee S."/>
            <person name="Mata R."/>
            <person name="Mathew T."/>
            <person name="Moen C."/>
            <person name="Morales K."/>
            <person name="Munidasa M."/>
            <person name="Nazareth L."/>
            <person name="Ngo R."/>
            <person name="Nguyen L."/>
            <person name="Okwuonu G."/>
            <person name="Ongeri F."/>
            <person name="Patil S."/>
            <person name="Petrosino J."/>
            <person name="Pham C."/>
            <person name="Pham P."/>
            <person name="Pu L.-L."/>
            <person name="Puazo M."/>
            <person name="Raj R."/>
            <person name="Reid J."/>
            <person name="Rouhana J."/>
            <person name="Saada N."/>
            <person name="Shang Y."/>
            <person name="Simmons D."/>
            <person name="Thornton R."/>
            <person name="Warren J."/>
            <person name="Weissenberger G."/>
            <person name="Zhang J."/>
            <person name="Zhang L."/>
            <person name="Zhou C."/>
            <person name="Zhu D."/>
            <person name="Muzny D."/>
            <person name="Worley K."/>
            <person name="Gibbs R."/>
        </authorList>
    </citation>
    <scope>NUCLEOTIDE SEQUENCE [LARGE SCALE GENOMIC DNA]</scope>
    <source>
        <strain evidence="2 3">ATCC 35098</strain>
    </source>
</reference>
<protein>
    <submittedName>
        <fullName evidence="2">Uncharacterized protein</fullName>
    </submittedName>
</protein>
<feature type="transmembrane region" description="Helical" evidence="1">
    <location>
        <begin position="6"/>
        <end position="31"/>
    </location>
</feature>
<keyword evidence="1" id="KW-1133">Transmembrane helix</keyword>
<organism evidence="2 3">
    <name type="scientific">Anaerococcus tetradius ATCC 35098</name>
    <dbReference type="NCBI Taxonomy" id="525255"/>
    <lineage>
        <taxon>Bacteria</taxon>
        <taxon>Bacillati</taxon>
        <taxon>Bacillota</taxon>
        <taxon>Tissierellia</taxon>
        <taxon>Tissierellales</taxon>
        <taxon>Peptoniphilaceae</taxon>
        <taxon>Anaerococcus</taxon>
    </lineage>
</organism>
<comment type="caution">
    <text evidence="2">The sequence shown here is derived from an EMBL/GenBank/DDBJ whole genome shotgun (WGS) entry which is preliminary data.</text>
</comment>